<protein>
    <submittedName>
        <fullName evidence="1">Uncharacterized protein</fullName>
    </submittedName>
</protein>
<keyword evidence="2" id="KW-1185">Reference proteome</keyword>
<evidence type="ECO:0000313" key="1">
    <source>
        <dbReference type="EMBL" id="PYB69729.1"/>
    </source>
</evidence>
<gene>
    <name evidence="1" type="ORF">DMY87_23385</name>
</gene>
<dbReference type="Proteomes" id="UP000247536">
    <property type="component" value="Unassembled WGS sequence"/>
</dbReference>
<organism evidence="1 2">
    <name type="scientific">Rhizobium wuzhouense</name>
    <dbReference type="NCBI Taxonomy" id="1986026"/>
    <lineage>
        <taxon>Bacteria</taxon>
        <taxon>Pseudomonadati</taxon>
        <taxon>Pseudomonadota</taxon>
        <taxon>Alphaproteobacteria</taxon>
        <taxon>Hyphomicrobiales</taxon>
        <taxon>Rhizobiaceae</taxon>
        <taxon>Rhizobium/Agrobacterium group</taxon>
        <taxon>Rhizobium</taxon>
    </lineage>
</organism>
<evidence type="ECO:0000313" key="2">
    <source>
        <dbReference type="Proteomes" id="UP000247536"/>
    </source>
</evidence>
<accession>A0ABX5NMA2</accession>
<reference evidence="1 2" key="1">
    <citation type="submission" date="2018-06" db="EMBL/GenBank/DDBJ databases">
        <title>Rhizobium wuzhouense sp. nov., isolated from roots of Oryza officinalis.</title>
        <authorList>
            <person name="Yuan T."/>
        </authorList>
    </citation>
    <scope>NUCLEOTIDE SEQUENCE [LARGE SCALE GENOMIC DNA]</scope>
    <source>
        <strain evidence="1 2">W44</strain>
    </source>
</reference>
<proteinExistence type="predicted"/>
<name>A0ABX5NMA2_9HYPH</name>
<sequence length="114" mass="12211">MAALMVIVACHPQDATCLEEPVAVISYQNDEACYASLNKELTRARSMAQLVYGDCVPVSADLVAGKSIRQDIDPAKLMALKATPASAGSVEAQAMLPAVPNRVPIPLERFQDIR</sequence>
<comment type="caution">
    <text evidence="1">The sequence shown here is derived from an EMBL/GenBank/DDBJ whole genome shotgun (WGS) entry which is preliminary data.</text>
</comment>
<dbReference type="EMBL" id="QJRY01000014">
    <property type="protein sequence ID" value="PYB69729.1"/>
    <property type="molecule type" value="Genomic_DNA"/>
</dbReference>